<evidence type="ECO:0000259" key="1">
    <source>
        <dbReference type="PROSITE" id="PS51352"/>
    </source>
</evidence>
<evidence type="ECO:0000313" key="2">
    <source>
        <dbReference type="EMBL" id="BCM23923.1"/>
    </source>
</evidence>
<dbReference type="Proteomes" id="UP000826722">
    <property type="component" value="Chromosome"/>
</dbReference>
<dbReference type="PANTHER" id="PTHR10438">
    <property type="entry name" value="THIOREDOXIN"/>
    <property type="match status" value="1"/>
</dbReference>
<reference evidence="2" key="1">
    <citation type="journal article" date="2021" name="Arch. Microbiol.">
        <title>Methyloradius palustris gen. nov., sp. nov., a methanol-oxidizing bacterium isolated from snow.</title>
        <authorList>
            <person name="Miyadera T."/>
            <person name="Kojima H."/>
            <person name="Fukui M."/>
        </authorList>
    </citation>
    <scope>NUCLEOTIDE SEQUENCE</scope>
    <source>
        <strain evidence="2">Zm11</strain>
    </source>
</reference>
<feature type="domain" description="Thioredoxin" evidence="1">
    <location>
        <begin position="1"/>
        <end position="98"/>
    </location>
</feature>
<dbReference type="KEGG" id="mpau:ZMTM_01820"/>
<protein>
    <submittedName>
        <fullName evidence="2">Thiol reductase thioredoxin</fullName>
    </submittedName>
</protein>
<sequence length="98" mass="10934">MNELTIVEIEALDGATILEFGTDWCGYCKAAQPLIASALAERQDVRHIKIEDGKGRRLGRLFKVKLWPTLVFLKNGQEVGRLIRPDSAVLISEALDKI</sequence>
<dbReference type="PANTHER" id="PTHR10438:SF468">
    <property type="entry name" value="THIOREDOXIN-1-RELATED"/>
    <property type="match status" value="1"/>
</dbReference>
<organism evidence="2 3">
    <name type="scientific">Methyloradius palustris</name>
    <dbReference type="NCBI Taxonomy" id="2778876"/>
    <lineage>
        <taxon>Bacteria</taxon>
        <taxon>Pseudomonadati</taxon>
        <taxon>Pseudomonadota</taxon>
        <taxon>Betaproteobacteria</taxon>
        <taxon>Nitrosomonadales</taxon>
        <taxon>Methylophilaceae</taxon>
        <taxon>Methyloradius</taxon>
    </lineage>
</organism>
<evidence type="ECO:0000313" key="3">
    <source>
        <dbReference type="Proteomes" id="UP000826722"/>
    </source>
</evidence>
<dbReference type="SUPFAM" id="SSF52833">
    <property type="entry name" value="Thioredoxin-like"/>
    <property type="match status" value="1"/>
</dbReference>
<dbReference type="InterPro" id="IPR036249">
    <property type="entry name" value="Thioredoxin-like_sf"/>
</dbReference>
<dbReference type="InterPro" id="IPR050620">
    <property type="entry name" value="Thioredoxin_H-type-like"/>
</dbReference>
<dbReference type="CDD" id="cd02947">
    <property type="entry name" value="TRX_family"/>
    <property type="match status" value="1"/>
</dbReference>
<dbReference type="PROSITE" id="PS51352">
    <property type="entry name" value="THIOREDOXIN_2"/>
    <property type="match status" value="1"/>
</dbReference>
<gene>
    <name evidence="2" type="ORF">ZMTM_01820</name>
</gene>
<dbReference type="EMBL" id="AP024110">
    <property type="protein sequence ID" value="BCM23923.1"/>
    <property type="molecule type" value="Genomic_DNA"/>
</dbReference>
<proteinExistence type="predicted"/>
<dbReference type="AlphaFoldDB" id="A0A8D5JZP8"/>
<dbReference type="RefSeq" id="WP_221764497.1">
    <property type="nucleotide sequence ID" value="NZ_AP024110.1"/>
</dbReference>
<name>A0A8D5JZP8_9PROT</name>
<keyword evidence="3" id="KW-1185">Reference proteome</keyword>
<accession>A0A8D5JZP8</accession>
<dbReference type="InterPro" id="IPR013766">
    <property type="entry name" value="Thioredoxin_domain"/>
</dbReference>
<dbReference type="Pfam" id="PF00085">
    <property type="entry name" value="Thioredoxin"/>
    <property type="match status" value="1"/>
</dbReference>
<dbReference type="Gene3D" id="3.40.30.10">
    <property type="entry name" value="Glutaredoxin"/>
    <property type="match status" value="1"/>
</dbReference>